<reference evidence="3" key="3">
    <citation type="submission" date="2014-06" db="EMBL/GenBank/DDBJ databases">
        <title>Three species of the Botryosphaeriales overlap on five unrelated trees in China, with a novel species.</title>
        <authorList>
            <person name="Tian C."/>
            <person name="Fan X."/>
        </authorList>
    </citation>
    <scope>NUCLEOTIDE SEQUENCE</scope>
    <source>
        <strain evidence="3">WDL7</strain>
    </source>
</reference>
<sequence>MAVTKAHHEFHKIDLNAPGWKLPEGYAPDSGALEIIISGSLDTEKKQGSRTRILRFPAGFATYKPIVHDYWEEVFMLEGDMTVGADDSGHGGDSFEGYTYAVRPPGAWHGPFRSKNGCYLLETHYYDPA</sequence>
<protein>
    <submittedName>
        <fullName evidence="2">Cupin</fullName>
    </submittedName>
</protein>
<dbReference type="Proteomes" id="UP000037442">
    <property type="component" value="Unassembled WGS sequence"/>
</dbReference>
<dbReference type="InterPro" id="IPR011051">
    <property type="entry name" value="RmlC_Cupin_sf"/>
</dbReference>
<gene>
    <name evidence="3" type="ORF">GL58_20155</name>
    <name evidence="2" type="ORF">P353_19245</name>
</gene>
<dbReference type="SUPFAM" id="SSF51182">
    <property type="entry name" value="RmlC-like cupins"/>
    <property type="match status" value="1"/>
</dbReference>
<dbReference type="Proteomes" id="UP000029553">
    <property type="component" value="Unassembled WGS sequence"/>
</dbReference>
<dbReference type="EMBL" id="JNVD01000033">
    <property type="protein sequence ID" value="KOC19042.1"/>
    <property type="molecule type" value="Genomic_DNA"/>
</dbReference>
<evidence type="ECO:0000259" key="1">
    <source>
        <dbReference type="Pfam" id="PF12973"/>
    </source>
</evidence>
<evidence type="ECO:0000313" key="5">
    <source>
        <dbReference type="Proteomes" id="UP000037442"/>
    </source>
</evidence>
<dbReference type="InterPro" id="IPR025979">
    <property type="entry name" value="ChrR-like_cupin_dom"/>
</dbReference>
<reference evidence="2 4" key="1">
    <citation type="submission" date="2013-09" db="EMBL/GenBank/DDBJ databases">
        <title>High correlation between genotypes and phenotypes of environmental bacteria Comamonas testosteroni strains.</title>
        <authorList>
            <person name="Liu L."/>
            <person name="Zhu W."/>
            <person name="Xia X."/>
            <person name="Xu B."/>
            <person name="Luo M."/>
            <person name="Wang G."/>
        </authorList>
    </citation>
    <scope>NUCLEOTIDE SEQUENCE [LARGE SCALE GENOMIC DNA]</scope>
    <source>
        <strain evidence="2 4">JL40</strain>
    </source>
</reference>
<dbReference type="PATRIC" id="fig|285.49.peg.4177"/>
<proteinExistence type="predicted"/>
<organism evidence="2 4">
    <name type="scientific">Comamonas testosteroni</name>
    <name type="common">Pseudomonas testosteroni</name>
    <dbReference type="NCBI Taxonomy" id="285"/>
    <lineage>
        <taxon>Bacteria</taxon>
        <taxon>Pseudomonadati</taxon>
        <taxon>Pseudomonadota</taxon>
        <taxon>Betaproteobacteria</taxon>
        <taxon>Burkholderiales</taxon>
        <taxon>Comamonadaceae</taxon>
        <taxon>Comamonas</taxon>
    </lineage>
</organism>
<dbReference type="InterPro" id="IPR014710">
    <property type="entry name" value="RmlC-like_jellyroll"/>
</dbReference>
<dbReference type="AlphaFoldDB" id="A0A096GPP1"/>
<accession>A0A096GPP1</accession>
<dbReference type="Gene3D" id="2.60.120.10">
    <property type="entry name" value="Jelly Rolls"/>
    <property type="match status" value="1"/>
</dbReference>
<dbReference type="RefSeq" id="WP_034372704.1">
    <property type="nucleotide sequence ID" value="NZ_AWOR01000064.1"/>
</dbReference>
<dbReference type="Pfam" id="PF12973">
    <property type="entry name" value="Cupin_7"/>
    <property type="match status" value="1"/>
</dbReference>
<evidence type="ECO:0000313" key="2">
    <source>
        <dbReference type="EMBL" id="KGH27155.1"/>
    </source>
</evidence>
<reference evidence="5" key="2">
    <citation type="submission" date="2014-06" db="EMBL/GenBank/DDBJ databases">
        <title>Draft genome sequence of C. testosteroni WDL7.</title>
        <authorList>
            <person name="Wu Y."/>
            <person name="Seshan H."/>
            <person name="Arumugam K."/>
        </authorList>
    </citation>
    <scope>NUCLEOTIDE SEQUENCE [LARGE SCALE GENOMIC DNA]</scope>
    <source>
        <strain evidence="5">WDL7</strain>
    </source>
</reference>
<dbReference type="EMBL" id="AWOR01000064">
    <property type="protein sequence ID" value="KGH27155.1"/>
    <property type="molecule type" value="Genomic_DNA"/>
</dbReference>
<evidence type="ECO:0000313" key="4">
    <source>
        <dbReference type="Proteomes" id="UP000029553"/>
    </source>
</evidence>
<feature type="domain" description="ChrR-like cupin" evidence="1">
    <location>
        <begin position="41"/>
        <end position="122"/>
    </location>
</feature>
<evidence type="ECO:0000313" key="3">
    <source>
        <dbReference type="EMBL" id="KOC19042.1"/>
    </source>
</evidence>
<comment type="caution">
    <text evidence="2">The sequence shown here is derived from an EMBL/GenBank/DDBJ whole genome shotgun (WGS) entry which is preliminary data.</text>
</comment>
<name>A0A096GPP1_COMTE</name>